<dbReference type="InterPro" id="IPR023803">
    <property type="entry name" value="Ribosomal_bS16_dom_sf"/>
</dbReference>
<dbReference type="HAMAP" id="MF_00385">
    <property type="entry name" value="Ribosomal_bS16"/>
    <property type="match status" value="1"/>
</dbReference>
<dbReference type="Gene3D" id="3.30.1320.10">
    <property type="match status" value="1"/>
</dbReference>
<evidence type="ECO:0000313" key="5">
    <source>
        <dbReference type="EMBL" id="HGL17403.1"/>
    </source>
</evidence>
<gene>
    <name evidence="3" type="primary">rpsP</name>
    <name evidence="4" type="ORF">ENQ77_02005</name>
    <name evidence="5" type="ORF">ENU66_03620</name>
</gene>
<keyword evidence="1 3" id="KW-0689">Ribosomal protein</keyword>
<dbReference type="NCBIfam" id="TIGR00002">
    <property type="entry name" value="S16"/>
    <property type="match status" value="1"/>
</dbReference>
<protein>
    <recommendedName>
        <fullName evidence="3">Small ribosomal subunit protein bS16</fullName>
    </recommendedName>
</protein>
<organism evidence="4">
    <name type="scientific">candidate division WOR-3 bacterium</name>
    <dbReference type="NCBI Taxonomy" id="2052148"/>
    <lineage>
        <taxon>Bacteria</taxon>
        <taxon>Bacteria division WOR-3</taxon>
    </lineage>
</organism>
<dbReference type="InterPro" id="IPR000307">
    <property type="entry name" value="Ribosomal_bS16"/>
</dbReference>
<dbReference type="PANTHER" id="PTHR12919:SF20">
    <property type="entry name" value="SMALL RIBOSOMAL SUBUNIT PROTEIN BS16M"/>
    <property type="match status" value="1"/>
</dbReference>
<dbReference type="GO" id="GO:0003735">
    <property type="term" value="F:structural constituent of ribosome"/>
    <property type="evidence" value="ECO:0007669"/>
    <property type="project" value="InterPro"/>
</dbReference>
<reference evidence="4" key="1">
    <citation type="journal article" date="2020" name="mSystems">
        <title>Genome- and Community-Level Interaction Insights into Carbon Utilization and Element Cycling Functions of Hydrothermarchaeota in Hydrothermal Sediment.</title>
        <authorList>
            <person name="Zhou Z."/>
            <person name="Liu Y."/>
            <person name="Xu W."/>
            <person name="Pan J."/>
            <person name="Luo Z.H."/>
            <person name="Li M."/>
        </authorList>
    </citation>
    <scope>NUCLEOTIDE SEQUENCE [LARGE SCALE GENOMIC DNA]</scope>
    <source>
        <strain evidence="4">SpSt-34</strain>
        <strain evidence="5">SpSt-69</strain>
    </source>
</reference>
<dbReference type="GO" id="GO:0015935">
    <property type="term" value="C:small ribosomal subunit"/>
    <property type="evidence" value="ECO:0007669"/>
    <property type="project" value="TreeGrafter"/>
</dbReference>
<sequence length="83" mass="9721">MVKIRLQRVGRSGLPLYRIVVQDARVARNGKVIEVLGHYNPLKDITELNTELLEKWLSQGAQMTPRVAKLYKFYKKIREQQVQ</sequence>
<dbReference type="GO" id="GO:0006412">
    <property type="term" value="P:translation"/>
    <property type="evidence" value="ECO:0007669"/>
    <property type="project" value="UniProtKB-UniRule"/>
</dbReference>
<dbReference type="Pfam" id="PF00886">
    <property type="entry name" value="Ribosomal_S16"/>
    <property type="match status" value="1"/>
</dbReference>
<dbReference type="EMBL" id="DSOL01000054">
    <property type="protein sequence ID" value="HEN27440.1"/>
    <property type="molecule type" value="Genomic_DNA"/>
</dbReference>
<comment type="caution">
    <text evidence="4">The sequence shown here is derived from an EMBL/GenBank/DDBJ whole genome shotgun (WGS) entry which is preliminary data.</text>
</comment>
<evidence type="ECO:0000256" key="3">
    <source>
        <dbReference type="HAMAP-Rule" id="MF_00385"/>
    </source>
</evidence>
<comment type="similarity">
    <text evidence="3">Belongs to the bacterial ribosomal protein bS16 family.</text>
</comment>
<dbReference type="EMBL" id="DTDJ01000027">
    <property type="protein sequence ID" value="HGL17403.1"/>
    <property type="molecule type" value="Genomic_DNA"/>
</dbReference>
<evidence type="ECO:0000256" key="1">
    <source>
        <dbReference type="ARBA" id="ARBA00022980"/>
    </source>
</evidence>
<keyword evidence="2 3" id="KW-0687">Ribonucleoprotein</keyword>
<accession>A0A7C2K3B0</accession>
<evidence type="ECO:0000256" key="2">
    <source>
        <dbReference type="ARBA" id="ARBA00023274"/>
    </source>
</evidence>
<dbReference type="PANTHER" id="PTHR12919">
    <property type="entry name" value="30S RIBOSOMAL PROTEIN S16"/>
    <property type="match status" value="1"/>
</dbReference>
<evidence type="ECO:0000313" key="4">
    <source>
        <dbReference type="EMBL" id="HEN27440.1"/>
    </source>
</evidence>
<dbReference type="GO" id="GO:0005737">
    <property type="term" value="C:cytoplasm"/>
    <property type="evidence" value="ECO:0007669"/>
    <property type="project" value="UniProtKB-ARBA"/>
</dbReference>
<dbReference type="SUPFAM" id="SSF54565">
    <property type="entry name" value="Ribosomal protein S16"/>
    <property type="match status" value="1"/>
</dbReference>
<proteinExistence type="inferred from homology"/>
<dbReference type="AlphaFoldDB" id="A0A7C2K3B0"/>
<name>A0A7C2K3B0_UNCW3</name>